<keyword evidence="2" id="KW-1185">Reference proteome</keyword>
<gene>
    <name evidence="1" type="ORF">POTOM_035708</name>
</gene>
<organism evidence="1 2">
    <name type="scientific">Populus tomentosa</name>
    <name type="common">Chinese white poplar</name>
    <dbReference type="NCBI Taxonomy" id="118781"/>
    <lineage>
        <taxon>Eukaryota</taxon>
        <taxon>Viridiplantae</taxon>
        <taxon>Streptophyta</taxon>
        <taxon>Embryophyta</taxon>
        <taxon>Tracheophyta</taxon>
        <taxon>Spermatophyta</taxon>
        <taxon>Magnoliopsida</taxon>
        <taxon>eudicotyledons</taxon>
        <taxon>Gunneridae</taxon>
        <taxon>Pentapetalae</taxon>
        <taxon>rosids</taxon>
        <taxon>fabids</taxon>
        <taxon>Malpighiales</taxon>
        <taxon>Salicaceae</taxon>
        <taxon>Saliceae</taxon>
        <taxon>Populus</taxon>
    </lineage>
</organism>
<dbReference type="EMBL" id="JAAWWB010000019">
    <property type="protein sequence ID" value="KAG6759236.1"/>
    <property type="molecule type" value="Genomic_DNA"/>
</dbReference>
<protein>
    <submittedName>
        <fullName evidence="1">Uncharacterized protein</fullName>
    </submittedName>
</protein>
<dbReference type="AlphaFoldDB" id="A0A8X7YY95"/>
<proteinExistence type="predicted"/>
<evidence type="ECO:0000313" key="1">
    <source>
        <dbReference type="EMBL" id="KAG6759236.1"/>
    </source>
</evidence>
<name>A0A8X7YY95_POPTO</name>
<reference evidence="1" key="1">
    <citation type="journal article" date="2020" name="bioRxiv">
        <title>Hybrid origin of Populus tomentosa Carr. identified through genome sequencing and phylogenomic analysis.</title>
        <authorList>
            <person name="An X."/>
            <person name="Gao K."/>
            <person name="Chen Z."/>
            <person name="Li J."/>
            <person name="Yang X."/>
            <person name="Yang X."/>
            <person name="Zhou J."/>
            <person name="Guo T."/>
            <person name="Zhao T."/>
            <person name="Huang S."/>
            <person name="Miao D."/>
            <person name="Khan W.U."/>
            <person name="Rao P."/>
            <person name="Ye M."/>
            <person name="Lei B."/>
            <person name="Liao W."/>
            <person name="Wang J."/>
            <person name="Ji L."/>
            <person name="Li Y."/>
            <person name="Guo B."/>
            <person name="Mustafa N.S."/>
            <person name="Li S."/>
            <person name="Yun Q."/>
            <person name="Keller S.R."/>
            <person name="Mao J."/>
            <person name="Zhang R."/>
            <person name="Strauss S.H."/>
        </authorList>
    </citation>
    <scope>NUCLEOTIDE SEQUENCE</scope>
    <source>
        <strain evidence="1">GM15</strain>
        <tissue evidence="1">Leaf</tissue>
    </source>
</reference>
<sequence>MAGSTTFLLPLHFYTGGVVHRCHGWEIDAPFKSRSSALSLLSFGLLSHFLIVSVMRQWRRDAAAGRLMVVGLADTEADGGTEVLLWCCWCVGGKLGKGRGFDLLGRRGQGSWQLEELWLGVCDRLKREEEGEATVGRDNREREGYVENGGKIGRRLFLVLRVVAAEKMKAWGFYLLGSCRQRKVFLGLFFALYCSPKIFFASP</sequence>
<comment type="caution">
    <text evidence="1">The sequence shown here is derived from an EMBL/GenBank/DDBJ whole genome shotgun (WGS) entry which is preliminary data.</text>
</comment>
<dbReference type="Proteomes" id="UP000886885">
    <property type="component" value="Chromosome 10A"/>
</dbReference>
<accession>A0A8X7YY95</accession>
<evidence type="ECO:0000313" key="2">
    <source>
        <dbReference type="Proteomes" id="UP000886885"/>
    </source>
</evidence>